<reference evidence="2" key="1">
    <citation type="submission" date="2011-02" db="EMBL/GenBank/DDBJ databases">
        <title>The genome of the leaf-cutting ant Acromyrmex echinatior suggests key adaptations to social evolution and fungus farming.</title>
        <authorList>
            <person name="Nygaard S."/>
            <person name="Zhang G."/>
        </authorList>
    </citation>
    <scope>NUCLEOTIDE SEQUENCE</scope>
</reference>
<sequence>MERKRKRDDGGKVGTGKGPRKRSAPETTRLNQLNLTVPFLRFVTEHGSAYYLHWAAQWHSGLSRPVDRVPDTDHRCIRDVRLESYISLLLLSVHAIDLNEYLDEKLWQSKIEFIKIHIQETSPVQEKSYSLHWDRSWRLPITSDHQPFAIDMLDGVFILDSNRVMTPSFNATSWNKTDALREVYRIKKGTIIKFVRTIIWKDTNYLLVCYEPSLCSIHTAKSNQPLRFRHTIGYKRIPVDAKFFVQADQLYLIIVNNANKFPISSVIYRWSGTYMDVVDEVRTTGAISVTAFEHRRSTIIMFAQSYAENPWIGSEVYEFKDNNIVRIQLLSTAGTSRPTSVHHYIHGDFNFILMINDLGPSDVFCWDGGELLDWFSLPNIEPHSLIRIFHVDGDTFVVVAHDNIIQLYKFHSTSDWKSENVKLFKDNQKIVDMMVLLNEHTINLTLVLVEKNVYWVEQWKVEMTLVPVDNNVSNTDATRKCLSDLIETLQARMPAVKEAKASWKLLLPAAKNLTISEPVNFDSLILRSGMVDSAEIVTEKDILPPHQIAKALKEIDRNVYNVQAKLNSQETTAEMLEAFKEKIIANDVYLEELEIDQMQVDFVNDVNMQSEKIIPFETEDFANLLRAKNLIIHDLEVDSLCGIPPEYWLLQNDKGIGSVIGSAIANKSVEYSNDTLILHSDLTVPKLKIKSLNGTIIDQLMDDLFIINRAQKINGTITYTNSLRIINLTAQMVNGISADKLMTTTTNQSFDDFYAKALHIENLYAERVNGVPVKEAARKSRKNVIKGKLKLAKLIVTENLVIDMNESMIKMPDKWLQIYKNVTILGDLHVQNIMVDKTAKLFVEDNLVNVTDMFDQYWTKSTDQTITEKITLEAGFTIDKLDTKYLNGFAESDFLYTTMKEIPSDFTNLRFENFHVNQFFHENSPHDNFFEVEPNSLTIREKLHVQTLRAKDIITLTFNGINVNDIMNETRVNFSETVELPTVQARRVFVDNLDVRFINHREVFFENGLRTDDNYRLAFLKVPEFHVQNLKVKKLNGIEINQTRLRDLMSSESIKIVIDGDLTVENLMVDRVGGQSTESFLEELSQNDIVITSERSIENLVVQNITIESLRGRNFNDWTANVLSKSKEQTITGHFTADVVTSDNVTVDFINKRNASQLMWVDEPLTITGNVTFTDLFVEGDVITPKMNGRNVSELYDSLLYIPVKNIDLLEVHGNISWDTDSSNPASISHLLNNAVTKDRDQVITGKVIFEEDVRAWAVKGNYSDIDQIEQIISDAVIDYGEHIEINGTKIFEEDFVVDNLKVNGDLGIANINDVNILKFNNSVFKQNHDDMIVGPLTFLKDVTVEKLYVNDADLNASVNAAVRSNDVMPHNIYFEELEVLGDVYLQNLNKIDFDKFVKDRVTLSGDHEITCDMKFNGIVTVTGNANVKKINGIYPSNFVLNDVDEVQIIDGVKTFKEDLIVDGDVVAPRINNVNIMEKYNEGVQNIDENVDIFGDLIFKADVRIKNISTSGLVNGVNLRSVVNNFKGKVDNIIEDLQKRWKIIEQNIEYSSQMSKTLRNVFFYLEEEEDLEIPGTNVSKIDVVYFDENTVRLNMYREQPGRFCGLLDNCSCTYQSVIDVIKFNDTNRTIREWQVNAGEIVKNFHDPGEMFGVNVMTNAVSSSKECTSTKTRLEYTTISLMTIENFKMNHEEVFHKIKGYLKDAKIFKHDGDVYIVLAIYYDKIRATHRTNSLLYKVHSIRNATLVQEIPTDGAWSIQIFNIDHEVFLLVGCYGESLKSLLYRFDPITQKFEQLRTFTSRSRYVKSLSQEKDYFVLLDNPDTNAVNIYKYDPEFRNFYSYQSIFHSHQINGIEYFYTDEYGNSDVFVIVTTQSGQFYIYEYMFAGKFQMKMQHAVNGLRTMMPFYHMNNHYILAGTDDDNIIFRIIKQGPH</sequence>
<name>F4WQS0_ACREC</name>
<dbReference type="Proteomes" id="UP000007755">
    <property type="component" value="Unassembled WGS sequence"/>
</dbReference>
<evidence type="ECO:0000256" key="1">
    <source>
        <dbReference type="SAM" id="MobiDB-lite"/>
    </source>
</evidence>
<proteinExistence type="predicted"/>
<accession>F4WQS0</accession>
<evidence type="ECO:0000313" key="2">
    <source>
        <dbReference type="EMBL" id="EGI63433.1"/>
    </source>
</evidence>
<dbReference type="InterPro" id="IPR036322">
    <property type="entry name" value="WD40_repeat_dom_sf"/>
</dbReference>
<dbReference type="SUPFAM" id="SSF50978">
    <property type="entry name" value="WD40 repeat-like"/>
    <property type="match status" value="1"/>
</dbReference>
<keyword evidence="3" id="KW-1185">Reference proteome</keyword>
<organism evidence="3">
    <name type="scientific">Acromyrmex echinatior</name>
    <name type="common">Panamanian leafcutter ant</name>
    <name type="synonym">Acromyrmex octospinosus echinatior</name>
    <dbReference type="NCBI Taxonomy" id="103372"/>
    <lineage>
        <taxon>Eukaryota</taxon>
        <taxon>Metazoa</taxon>
        <taxon>Ecdysozoa</taxon>
        <taxon>Arthropoda</taxon>
        <taxon>Hexapoda</taxon>
        <taxon>Insecta</taxon>
        <taxon>Pterygota</taxon>
        <taxon>Neoptera</taxon>
        <taxon>Endopterygota</taxon>
        <taxon>Hymenoptera</taxon>
        <taxon>Apocrita</taxon>
        <taxon>Aculeata</taxon>
        <taxon>Formicoidea</taxon>
        <taxon>Formicidae</taxon>
        <taxon>Myrmicinae</taxon>
        <taxon>Acromyrmex</taxon>
    </lineage>
</organism>
<evidence type="ECO:0000313" key="3">
    <source>
        <dbReference type="Proteomes" id="UP000007755"/>
    </source>
</evidence>
<dbReference type="InParanoid" id="F4WQS0"/>
<feature type="region of interest" description="Disordered" evidence="1">
    <location>
        <begin position="1"/>
        <end position="26"/>
    </location>
</feature>
<dbReference type="OrthoDB" id="7936313at2759"/>
<dbReference type="eggNOG" id="ENOG502S0DR">
    <property type="taxonomic scope" value="Eukaryota"/>
</dbReference>
<feature type="compositionally biased region" description="Basic and acidic residues" evidence="1">
    <location>
        <begin position="1"/>
        <end position="11"/>
    </location>
</feature>
<gene>
    <name evidence="2" type="ORF">G5I_08161</name>
</gene>
<protein>
    <submittedName>
        <fullName evidence="2">Uncharacterized protein</fullName>
    </submittedName>
</protein>
<dbReference type="STRING" id="103372.F4WQS0"/>
<dbReference type="EMBL" id="GL888275">
    <property type="protein sequence ID" value="EGI63433.1"/>
    <property type="molecule type" value="Genomic_DNA"/>
</dbReference>